<keyword evidence="3" id="KW-0597">Phosphoprotein</keyword>
<evidence type="ECO:0000259" key="7">
    <source>
        <dbReference type="PROSITE" id="PS50109"/>
    </source>
</evidence>
<evidence type="ECO:0000313" key="11">
    <source>
        <dbReference type="Proteomes" id="UP000636505"/>
    </source>
</evidence>
<feature type="domain" description="PAS" evidence="8">
    <location>
        <begin position="296"/>
        <end position="350"/>
    </location>
</feature>
<dbReference type="InterPro" id="IPR004358">
    <property type="entry name" value="Sig_transdc_His_kin-like_C"/>
</dbReference>
<gene>
    <name evidence="10" type="ORF">IQ241_08555</name>
</gene>
<feature type="domain" description="Histidine kinase" evidence="7">
    <location>
        <begin position="434"/>
        <end position="649"/>
    </location>
</feature>
<dbReference type="CDD" id="cd00082">
    <property type="entry name" value="HisKA"/>
    <property type="match status" value="1"/>
</dbReference>
<dbReference type="FunFam" id="3.30.565.10:FF:000006">
    <property type="entry name" value="Sensor histidine kinase WalK"/>
    <property type="match status" value="1"/>
</dbReference>
<dbReference type="NCBIfam" id="TIGR00229">
    <property type="entry name" value="sensory_box"/>
    <property type="match status" value="1"/>
</dbReference>
<evidence type="ECO:0000256" key="5">
    <source>
        <dbReference type="ARBA" id="ARBA00022777"/>
    </source>
</evidence>
<dbReference type="PROSITE" id="PS50112">
    <property type="entry name" value="PAS"/>
    <property type="match status" value="1"/>
</dbReference>
<organism evidence="10 11">
    <name type="scientific">Vasconcelosia minhoensis LEGE 07310</name>
    <dbReference type="NCBI Taxonomy" id="915328"/>
    <lineage>
        <taxon>Bacteria</taxon>
        <taxon>Bacillati</taxon>
        <taxon>Cyanobacteriota</taxon>
        <taxon>Cyanophyceae</taxon>
        <taxon>Nodosilineales</taxon>
        <taxon>Cymatolegaceae</taxon>
        <taxon>Vasconcelosia</taxon>
        <taxon>Vasconcelosia minhoensis</taxon>
    </lineage>
</organism>
<dbReference type="Gene3D" id="3.30.450.20">
    <property type="entry name" value="PAS domain"/>
    <property type="match status" value="2"/>
</dbReference>
<comment type="caution">
    <text evidence="10">The sequence shown here is derived from an EMBL/GenBank/DDBJ whole genome shotgun (WGS) entry which is preliminary data.</text>
</comment>
<dbReference type="InterPro" id="IPR050736">
    <property type="entry name" value="Sensor_HK_Regulatory"/>
</dbReference>
<name>A0A8J7DMV5_9CYAN</name>
<dbReference type="PROSITE" id="PS50109">
    <property type="entry name" value="HIS_KIN"/>
    <property type="match status" value="1"/>
</dbReference>
<dbReference type="SMART" id="SM00388">
    <property type="entry name" value="HisKA"/>
    <property type="match status" value="1"/>
</dbReference>
<evidence type="ECO:0000256" key="1">
    <source>
        <dbReference type="ARBA" id="ARBA00000085"/>
    </source>
</evidence>
<evidence type="ECO:0000259" key="8">
    <source>
        <dbReference type="PROSITE" id="PS50112"/>
    </source>
</evidence>
<dbReference type="InterPro" id="IPR003594">
    <property type="entry name" value="HATPase_dom"/>
</dbReference>
<dbReference type="GO" id="GO:0000155">
    <property type="term" value="F:phosphorelay sensor kinase activity"/>
    <property type="evidence" value="ECO:0007669"/>
    <property type="project" value="InterPro"/>
</dbReference>
<proteinExistence type="predicted"/>
<dbReference type="SUPFAM" id="SSF47384">
    <property type="entry name" value="Homodimeric domain of signal transducing histidine kinase"/>
    <property type="match status" value="1"/>
</dbReference>
<evidence type="ECO:0000259" key="9">
    <source>
        <dbReference type="PROSITE" id="PS50113"/>
    </source>
</evidence>
<dbReference type="PANTHER" id="PTHR43711:SF26">
    <property type="entry name" value="SENSOR HISTIDINE KINASE RCSC"/>
    <property type="match status" value="1"/>
</dbReference>
<dbReference type="Gene3D" id="3.30.565.10">
    <property type="entry name" value="Histidine kinase-like ATPase, C-terminal domain"/>
    <property type="match status" value="1"/>
</dbReference>
<dbReference type="SUPFAM" id="SSF55874">
    <property type="entry name" value="ATPase domain of HSP90 chaperone/DNA topoisomerase II/histidine kinase"/>
    <property type="match status" value="1"/>
</dbReference>
<evidence type="ECO:0000256" key="2">
    <source>
        <dbReference type="ARBA" id="ARBA00012438"/>
    </source>
</evidence>
<dbReference type="SUPFAM" id="SSF55785">
    <property type="entry name" value="PYP-like sensor domain (PAS domain)"/>
    <property type="match status" value="1"/>
</dbReference>
<dbReference type="InterPro" id="IPR000700">
    <property type="entry name" value="PAS-assoc_C"/>
</dbReference>
<dbReference type="EC" id="2.7.13.3" evidence="2"/>
<protein>
    <recommendedName>
        <fullName evidence="2">histidine kinase</fullName>
        <ecNumber evidence="2">2.7.13.3</ecNumber>
    </recommendedName>
</protein>
<evidence type="ECO:0000256" key="6">
    <source>
        <dbReference type="ARBA" id="ARBA00023012"/>
    </source>
</evidence>
<keyword evidence="11" id="KW-1185">Reference proteome</keyword>
<dbReference type="PROSITE" id="PS50113">
    <property type="entry name" value="PAC"/>
    <property type="match status" value="1"/>
</dbReference>
<dbReference type="InterPro" id="IPR036097">
    <property type="entry name" value="HisK_dim/P_sf"/>
</dbReference>
<dbReference type="InterPro" id="IPR003661">
    <property type="entry name" value="HisK_dim/P_dom"/>
</dbReference>
<dbReference type="Gene3D" id="1.10.287.130">
    <property type="match status" value="1"/>
</dbReference>
<dbReference type="Pfam" id="PF00512">
    <property type="entry name" value="HisKA"/>
    <property type="match status" value="1"/>
</dbReference>
<dbReference type="Pfam" id="PF13426">
    <property type="entry name" value="PAS_9"/>
    <property type="match status" value="1"/>
</dbReference>
<dbReference type="SMART" id="SM00091">
    <property type="entry name" value="PAS"/>
    <property type="match status" value="3"/>
</dbReference>
<dbReference type="CDD" id="cd00130">
    <property type="entry name" value="PAS"/>
    <property type="match status" value="1"/>
</dbReference>
<dbReference type="InterPro" id="IPR035965">
    <property type="entry name" value="PAS-like_dom_sf"/>
</dbReference>
<comment type="catalytic activity">
    <reaction evidence="1">
        <text>ATP + protein L-histidine = ADP + protein N-phospho-L-histidine.</text>
        <dbReference type="EC" id="2.7.13.3"/>
    </reaction>
</comment>
<dbReference type="InterPro" id="IPR036890">
    <property type="entry name" value="HATPase_C_sf"/>
</dbReference>
<evidence type="ECO:0000313" key="10">
    <source>
        <dbReference type="EMBL" id="MBE9077345.1"/>
    </source>
</evidence>
<dbReference type="SMART" id="SM00387">
    <property type="entry name" value="HATPase_c"/>
    <property type="match status" value="1"/>
</dbReference>
<evidence type="ECO:0000256" key="4">
    <source>
        <dbReference type="ARBA" id="ARBA00022679"/>
    </source>
</evidence>
<feature type="domain" description="PAC" evidence="9">
    <location>
        <begin position="366"/>
        <end position="416"/>
    </location>
</feature>
<keyword evidence="6" id="KW-0902">Two-component regulatory system</keyword>
<dbReference type="PRINTS" id="PR00344">
    <property type="entry name" value="BCTRLSENSOR"/>
</dbReference>
<dbReference type="InterPro" id="IPR000014">
    <property type="entry name" value="PAS"/>
</dbReference>
<dbReference type="PANTHER" id="PTHR43711">
    <property type="entry name" value="TWO-COMPONENT HISTIDINE KINASE"/>
    <property type="match status" value="1"/>
</dbReference>
<dbReference type="EMBL" id="JADEXG010000015">
    <property type="protein sequence ID" value="MBE9077345.1"/>
    <property type="molecule type" value="Genomic_DNA"/>
</dbReference>
<keyword evidence="4" id="KW-0808">Transferase</keyword>
<dbReference type="Proteomes" id="UP000636505">
    <property type="component" value="Unassembled WGS sequence"/>
</dbReference>
<sequence>MSLGYPGHQSEGHLSNDLAEVQQSAVSLWALRPLFDRLAEPAIWVSREAQLVHANPAACRLFTTRRHLLSANLISVPGWDLSASLWQTCWSSAQQGRPRGWCVTFAAQPPLSLRVTLTAMNAKYGCLLLQARSLPLGRLAECAPASVAIPPGQGLGHTGSALNRLSSSRTELWQKTMLEAIDLGIVSLSLQGQVINFNRAFVRLWCGCPSSEHLKTRAELQVFIDQQLLPGCRCELEVDRFEADLERDRAFLNLANGRILEYWRQPQKLGGMTIGHVWSFRDVTRSRRAELALQQSEAKFRTFAETTNVIVFIKQGNQLCYVNPAAEAITGYCREELLARPDIEALIHEQGEVNYAGLDYQSEVTHRQEIKVLTKAGQDCWLDCAFGVIEFAGDLAVIGTATDITQQKQAEAILQQALERECHLSDLRAQFLHVISHEFRSPLNDIAIATSALMRYHSHWTEADKIDCIEGVRSDVQRLSELLDEVLSISREESFHTYSQTQPLNVEQFCAEILDELERRDGEHRFSFIRQGDCATVLINQRLLRLVLTNLLSNAVKYSPASETIQLCLHCEQTALTFQVQDHGMGISATDQARIFSPFNRGSNVQHIPGLGLGLTIVKMLVNFYGGSIEVTSEIGAGTLFRVMLPQFSTKNESTAQVQTDCN</sequence>
<dbReference type="AlphaFoldDB" id="A0A8J7DMV5"/>
<dbReference type="Pfam" id="PF02518">
    <property type="entry name" value="HATPase_c"/>
    <property type="match status" value="1"/>
</dbReference>
<accession>A0A8J7DMV5</accession>
<dbReference type="RefSeq" id="WP_193906006.1">
    <property type="nucleotide sequence ID" value="NZ_JADEXG010000015.1"/>
</dbReference>
<evidence type="ECO:0000256" key="3">
    <source>
        <dbReference type="ARBA" id="ARBA00022553"/>
    </source>
</evidence>
<keyword evidence="5 10" id="KW-0418">Kinase</keyword>
<reference evidence="10" key="1">
    <citation type="submission" date="2020-10" db="EMBL/GenBank/DDBJ databases">
        <authorList>
            <person name="Castelo-Branco R."/>
            <person name="Eusebio N."/>
            <person name="Adriana R."/>
            <person name="Vieira A."/>
            <person name="Brugerolle De Fraissinette N."/>
            <person name="Rezende De Castro R."/>
            <person name="Schneider M.P."/>
            <person name="Vasconcelos V."/>
            <person name="Leao P.N."/>
        </authorList>
    </citation>
    <scope>NUCLEOTIDE SEQUENCE</scope>
    <source>
        <strain evidence="10">LEGE 07310</strain>
    </source>
</reference>
<dbReference type="InterPro" id="IPR005467">
    <property type="entry name" value="His_kinase_dom"/>
</dbReference>